<evidence type="ECO:0000313" key="4">
    <source>
        <dbReference type="Proteomes" id="UP000010467"/>
    </source>
</evidence>
<dbReference type="EMBL" id="CP003382">
    <property type="protein sequence ID" value="AFZ66113.1"/>
    <property type="molecule type" value="Genomic_DNA"/>
</dbReference>
<evidence type="ECO:0000313" key="3">
    <source>
        <dbReference type="EMBL" id="AFZ66113.1"/>
    </source>
</evidence>
<dbReference type="STRING" id="937777.Deipe_0518"/>
<sequence length="375" mass="38458">MNDQVLQTLRAAGFDVRPTATLDREGAFFALTEDMLFYLEGQKASSVSLRDITRIHSDGDGILRVKAGNSTIITAPLVGFEVARVQHFFAEVRHATARAKTLPPPPALTGTGAWKTGWNATAPDTSGSLQTSPAVPAAVAASPAPADELHASGAATPLRVREVVIPPTASSAEREPTLAKSPDLATSRRAETGQNPAAAPGADVKTRSTTAPIEAVRVIPSRPETTLPAVTAPTAAGVPGRDPVRISSAPVSAVPSTVATAASATPAAPQQENTAPVTTPVAAPVGAPRASSGHNSHTGVGHPLQRFVPTLRLLAILMGVTGAGVGLLEWRAGAPLSGLWTIGVGVVGAIALFVFGEVVRTVAYLADLLSREAER</sequence>
<feature type="region of interest" description="Disordered" evidence="1">
    <location>
        <begin position="166"/>
        <end position="205"/>
    </location>
</feature>
<dbReference type="Proteomes" id="UP000010467">
    <property type="component" value="Chromosome"/>
</dbReference>
<name>K9ZWV6_DEIPD</name>
<dbReference type="HOGENOM" id="CLU_737167_0_0_0"/>
<gene>
    <name evidence="3" type="ordered locus">Deipe_0518</name>
</gene>
<protein>
    <submittedName>
        <fullName evidence="3">Uncharacterized protein</fullName>
    </submittedName>
</protein>
<keyword evidence="4" id="KW-1185">Reference proteome</keyword>
<dbReference type="OrthoDB" id="68688at2"/>
<feature type="transmembrane region" description="Helical" evidence="2">
    <location>
        <begin position="311"/>
        <end position="328"/>
    </location>
</feature>
<keyword evidence="2" id="KW-1133">Transmembrane helix</keyword>
<dbReference type="AlphaFoldDB" id="K9ZWV6"/>
<evidence type="ECO:0000256" key="2">
    <source>
        <dbReference type="SAM" id="Phobius"/>
    </source>
</evidence>
<proteinExistence type="predicted"/>
<dbReference type="PATRIC" id="fig|937777.3.peg.521"/>
<keyword evidence="2" id="KW-0472">Membrane</keyword>
<dbReference type="KEGG" id="dpd:Deipe_0518"/>
<reference evidence="4" key="1">
    <citation type="submission" date="2012-03" db="EMBL/GenBank/DDBJ databases">
        <title>Complete sequence of chromosome of Deinococcus peraridilitoris DSM 19664.</title>
        <authorList>
            <person name="Lucas S."/>
            <person name="Copeland A."/>
            <person name="Lapidus A."/>
            <person name="Glavina del Rio T."/>
            <person name="Dalin E."/>
            <person name="Tice H."/>
            <person name="Bruce D."/>
            <person name="Goodwin L."/>
            <person name="Pitluck S."/>
            <person name="Peters L."/>
            <person name="Mikhailova N."/>
            <person name="Lu M."/>
            <person name="Kyrpides N."/>
            <person name="Mavromatis K."/>
            <person name="Ivanova N."/>
            <person name="Brettin T."/>
            <person name="Detter J.C."/>
            <person name="Han C."/>
            <person name="Larimer F."/>
            <person name="Land M."/>
            <person name="Hauser L."/>
            <person name="Markowitz V."/>
            <person name="Cheng J.-F."/>
            <person name="Hugenholtz P."/>
            <person name="Woyke T."/>
            <person name="Wu D."/>
            <person name="Pukall R."/>
            <person name="Steenblock K."/>
            <person name="Brambilla E."/>
            <person name="Klenk H.-P."/>
            <person name="Eisen J.A."/>
        </authorList>
    </citation>
    <scope>NUCLEOTIDE SEQUENCE [LARGE SCALE GENOMIC DNA]</scope>
    <source>
        <strain evidence="4">DSM 19664 / LMG 22246 / CIP 109416 / KR-200</strain>
    </source>
</reference>
<evidence type="ECO:0000256" key="1">
    <source>
        <dbReference type="SAM" id="MobiDB-lite"/>
    </source>
</evidence>
<dbReference type="RefSeq" id="WP_015234423.1">
    <property type="nucleotide sequence ID" value="NC_019793.1"/>
</dbReference>
<feature type="transmembrane region" description="Helical" evidence="2">
    <location>
        <begin position="340"/>
        <end position="366"/>
    </location>
</feature>
<accession>K9ZWV6</accession>
<organism evidence="3 4">
    <name type="scientific">Deinococcus peraridilitoris (strain DSM 19664 / LMG 22246 / CIP 109416 / KR-200)</name>
    <dbReference type="NCBI Taxonomy" id="937777"/>
    <lineage>
        <taxon>Bacteria</taxon>
        <taxon>Thermotogati</taxon>
        <taxon>Deinococcota</taxon>
        <taxon>Deinococci</taxon>
        <taxon>Deinococcales</taxon>
        <taxon>Deinococcaceae</taxon>
        <taxon>Deinococcus</taxon>
    </lineage>
</organism>
<keyword evidence="2" id="KW-0812">Transmembrane</keyword>